<protein>
    <submittedName>
        <fullName evidence="1">Uncharacterized protein</fullName>
    </submittedName>
</protein>
<proteinExistence type="predicted"/>
<organism evidence="1 2">
    <name type="scientific">Aliivibrio fischeri (strain MJ11)</name>
    <name type="common">Vibrio fischeri</name>
    <dbReference type="NCBI Taxonomy" id="388396"/>
    <lineage>
        <taxon>Bacteria</taxon>
        <taxon>Pseudomonadati</taxon>
        <taxon>Pseudomonadota</taxon>
        <taxon>Gammaproteobacteria</taxon>
        <taxon>Vibrionales</taxon>
        <taxon>Vibrionaceae</taxon>
        <taxon>Aliivibrio</taxon>
    </lineage>
</organism>
<geneLocation type="plasmid" evidence="1 2">
    <name>pMJ100</name>
</geneLocation>
<evidence type="ECO:0000313" key="2">
    <source>
        <dbReference type="Proteomes" id="UP000001857"/>
    </source>
</evidence>
<dbReference type="AlphaFoldDB" id="B5EWA0"/>
<keyword evidence="1" id="KW-0614">Plasmid</keyword>
<evidence type="ECO:0000313" key="1">
    <source>
        <dbReference type="EMBL" id="ACH64676.1"/>
    </source>
</evidence>
<dbReference type="HOGENOM" id="CLU_2738964_0_0_6"/>
<dbReference type="KEGG" id="vfm:VFMJ11_B0157"/>
<dbReference type="EMBL" id="CP001134">
    <property type="protein sequence ID" value="ACH64676.1"/>
    <property type="molecule type" value="Genomic_DNA"/>
</dbReference>
<sequence>MILNNWSPPCCPSCHANEMEHKLFSPVPSSDEFRTKNGWYCSSCFAGPYTLGGFTESDAARFSLLLLNKNT</sequence>
<dbReference type="Proteomes" id="UP000001857">
    <property type="component" value="Plasmid pMJ100"/>
</dbReference>
<name>B5EWA0_ALIFM</name>
<reference evidence="2" key="1">
    <citation type="submission" date="2008-08" db="EMBL/GenBank/DDBJ databases">
        <title>Complete sequence of Vibrio fischeri strain MJ11.</title>
        <authorList>
            <person name="Mandel M.J."/>
            <person name="Stabb E.V."/>
            <person name="Ruby E.G."/>
            <person name="Ferriera S."/>
            <person name="Johnson J."/>
            <person name="Kravitz S."/>
            <person name="Beeson K."/>
            <person name="Sutton G."/>
            <person name="Rogers Y.-H."/>
            <person name="Friedman R."/>
            <person name="Frazier M."/>
            <person name="Venter J.C."/>
        </authorList>
    </citation>
    <scope>NUCLEOTIDE SEQUENCE [LARGE SCALE GENOMIC DNA]</scope>
    <source>
        <strain evidence="2">MJ11</strain>
        <plasmid evidence="2">Plasmid pMJ100</plasmid>
    </source>
</reference>
<accession>B5EWA0</accession>
<gene>
    <name evidence="1" type="ordered locus">VFMJ11_B0157</name>
</gene>
<reference evidence="1 2" key="2">
    <citation type="journal article" date="2009" name="Nature">
        <title>A single regulatory gene is sufficient to alter bacterial host range.</title>
        <authorList>
            <person name="Mandel M.J."/>
            <person name="Wollenberg M.S."/>
            <person name="Stabb E.V."/>
            <person name="Visick K.L."/>
            <person name="Ruby E.G."/>
        </authorList>
    </citation>
    <scope>NUCLEOTIDE SEQUENCE [LARGE SCALE GENOMIC DNA]</scope>
    <source>
        <strain evidence="1 2">MJ11</strain>
        <plasmid evidence="2">Plasmid pMJ100</plasmid>
    </source>
</reference>